<dbReference type="RefSeq" id="WP_133582011.1">
    <property type="nucleotide sequence ID" value="NZ_SNYJ01000022.1"/>
</dbReference>
<organism evidence="1 2">
    <name type="scientific">Aureibacillus halotolerans</name>
    <dbReference type="NCBI Taxonomy" id="1508390"/>
    <lineage>
        <taxon>Bacteria</taxon>
        <taxon>Bacillati</taxon>
        <taxon>Bacillota</taxon>
        <taxon>Bacilli</taxon>
        <taxon>Bacillales</taxon>
        <taxon>Bacillaceae</taxon>
        <taxon>Aureibacillus</taxon>
    </lineage>
</organism>
<dbReference type="Proteomes" id="UP000295632">
    <property type="component" value="Unassembled WGS sequence"/>
</dbReference>
<proteinExistence type="predicted"/>
<name>A0A4V3D4E3_9BACI</name>
<keyword evidence="2" id="KW-1185">Reference proteome</keyword>
<dbReference type="AlphaFoldDB" id="A0A4V3D4E3"/>
<dbReference type="OrthoDB" id="9801026at2"/>
<reference evidence="1 2" key="1">
    <citation type="submission" date="2019-03" db="EMBL/GenBank/DDBJ databases">
        <title>Genomic Encyclopedia of Type Strains, Phase IV (KMG-IV): sequencing the most valuable type-strain genomes for metagenomic binning, comparative biology and taxonomic classification.</title>
        <authorList>
            <person name="Goeker M."/>
        </authorList>
    </citation>
    <scope>NUCLEOTIDE SEQUENCE [LARGE SCALE GENOMIC DNA]</scope>
    <source>
        <strain evidence="1 2">DSM 28697</strain>
    </source>
</reference>
<sequence>MDFKFKSKKMKKICSDKSKMDREWGTYNAKKLQIRINQIKAADSLEVLFTLPGARCHQLKGNRDNQFAVDLKHPFRLIFEPYHDPVPLKEDGGFDTAKITDILLLEVRDYHD</sequence>
<protein>
    <submittedName>
        <fullName evidence="1">Proteic killer suppression protein</fullName>
    </submittedName>
</protein>
<accession>A0A4V3D4E3</accession>
<dbReference type="InterPro" id="IPR035093">
    <property type="entry name" value="RelE/ParE_toxin_dom_sf"/>
</dbReference>
<evidence type="ECO:0000313" key="2">
    <source>
        <dbReference type="Proteomes" id="UP000295632"/>
    </source>
</evidence>
<dbReference type="EMBL" id="SNYJ01000022">
    <property type="protein sequence ID" value="TDQ35308.1"/>
    <property type="molecule type" value="Genomic_DNA"/>
</dbReference>
<evidence type="ECO:0000313" key="1">
    <source>
        <dbReference type="EMBL" id="TDQ35308.1"/>
    </source>
</evidence>
<dbReference type="SUPFAM" id="SSF143011">
    <property type="entry name" value="RelE-like"/>
    <property type="match status" value="1"/>
</dbReference>
<gene>
    <name evidence="1" type="ORF">EV213_12295</name>
</gene>
<comment type="caution">
    <text evidence="1">The sequence shown here is derived from an EMBL/GenBank/DDBJ whole genome shotgun (WGS) entry which is preliminary data.</text>
</comment>
<dbReference type="Gene3D" id="3.30.2310.20">
    <property type="entry name" value="RelE-like"/>
    <property type="match status" value="1"/>
</dbReference>